<dbReference type="SUPFAM" id="SSF51161">
    <property type="entry name" value="Trimeric LpxA-like enzymes"/>
    <property type="match status" value="1"/>
</dbReference>
<organism evidence="3 4">
    <name type="scientific">Clostridium homopropionicum DSM 5847</name>
    <dbReference type="NCBI Taxonomy" id="1121318"/>
    <lineage>
        <taxon>Bacteria</taxon>
        <taxon>Bacillati</taxon>
        <taxon>Bacillota</taxon>
        <taxon>Clostridia</taxon>
        <taxon>Eubacteriales</taxon>
        <taxon>Clostridiaceae</taxon>
        <taxon>Clostridium</taxon>
    </lineage>
</organism>
<keyword evidence="4" id="KW-1185">Reference proteome</keyword>
<dbReference type="EMBL" id="LHUR01000007">
    <property type="protein sequence ID" value="KOA21342.1"/>
    <property type="molecule type" value="Genomic_DNA"/>
</dbReference>
<evidence type="ECO:0000256" key="1">
    <source>
        <dbReference type="ARBA" id="ARBA00022679"/>
    </source>
</evidence>
<dbReference type="Gene3D" id="2.160.10.10">
    <property type="entry name" value="Hexapeptide repeat proteins"/>
    <property type="match status" value="1"/>
</dbReference>
<evidence type="ECO:0000313" key="4">
    <source>
        <dbReference type="Proteomes" id="UP000037043"/>
    </source>
</evidence>
<dbReference type="RefSeq" id="WP_052219837.1">
    <property type="nucleotide sequence ID" value="NZ_LHUR01000007.1"/>
</dbReference>
<dbReference type="STRING" id="36844.SAMN04488501_13011"/>
<dbReference type="InterPro" id="IPR011004">
    <property type="entry name" value="Trimer_LpxA-like_sf"/>
</dbReference>
<accession>A0A0L6ZEG8</accession>
<sequence>MLNSFYSKEELNNIGFQKVGTNVLISRKASIYSPKYISLGNNVRIDDFCVLSGKIDIKDFVHIACFCCLFGGDEGIYIGNYTTLSSRISVYAKTDDYSGEFMVNPMIPKEYTNIISKKVFIGDNVIIGTGSVILPGVNIHDGVACGALTLVNRDLESWSINVGIPVRKSKNRSKKLLNLETEFLDKLLIK</sequence>
<dbReference type="PANTHER" id="PTHR43300">
    <property type="entry name" value="ACETYLTRANSFERASE"/>
    <property type="match status" value="1"/>
</dbReference>
<evidence type="ECO:0000256" key="2">
    <source>
        <dbReference type="ARBA" id="ARBA00023315"/>
    </source>
</evidence>
<dbReference type="GO" id="GO:0016746">
    <property type="term" value="F:acyltransferase activity"/>
    <property type="evidence" value="ECO:0007669"/>
    <property type="project" value="UniProtKB-KW"/>
</dbReference>
<gene>
    <name evidence="3" type="primary">vioB</name>
    <name evidence="3" type="ORF">CLHOM_02270</name>
</gene>
<comment type="caution">
    <text evidence="3">The sequence shown here is derived from an EMBL/GenBank/DDBJ whole genome shotgun (WGS) entry which is preliminary data.</text>
</comment>
<dbReference type="AlphaFoldDB" id="A0A0L6ZEG8"/>
<reference evidence="4" key="1">
    <citation type="submission" date="2015-08" db="EMBL/GenBank/DDBJ databases">
        <title>Genome sequence of the strict anaerobe Clostridium homopropionicum LuHBu1 (DSM 5847T).</title>
        <authorList>
            <person name="Poehlein A."/>
            <person name="Beck M."/>
            <person name="Schiel-Bengelsdorf B."/>
            <person name="Bengelsdorf F.R."/>
            <person name="Daniel R."/>
            <person name="Duerre P."/>
        </authorList>
    </citation>
    <scope>NUCLEOTIDE SEQUENCE [LARGE SCALE GENOMIC DNA]</scope>
    <source>
        <strain evidence="4">DSM 5847</strain>
    </source>
</reference>
<name>A0A0L6ZEG8_9CLOT</name>
<proteinExistence type="predicted"/>
<protein>
    <submittedName>
        <fullName evidence="3">dTDP-4-amino-4,6-dideoxy-D-glucose acyltransferase</fullName>
        <ecNumber evidence="3">2.3.1.209</ecNumber>
    </submittedName>
</protein>
<dbReference type="InterPro" id="IPR050179">
    <property type="entry name" value="Trans_hexapeptide_repeat"/>
</dbReference>
<evidence type="ECO:0000313" key="3">
    <source>
        <dbReference type="EMBL" id="KOA21342.1"/>
    </source>
</evidence>
<dbReference type="Proteomes" id="UP000037043">
    <property type="component" value="Unassembled WGS sequence"/>
</dbReference>
<dbReference type="CDD" id="cd04647">
    <property type="entry name" value="LbH_MAT_like"/>
    <property type="match status" value="1"/>
</dbReference>
<keyword evidence="1 3" id="KW-0808">Transferase</keyword>
<keyword evidence="2 3" id="KW-0012">Acyltransferase</keyword>
<dbReference type="PANTHER" id="PTHR43300:SF12">
    <property type="entry name" value="CHLORAMPHENICOL ACETYLTRANSFERASE"/>
    <property type="match status" value="1"/>
</dbReference>
<dbReference type="PATRIC" id="fig|1121318.3.peg.225"/>
<dbReference type="EC" id="2.3.1.209" evidence="3"/>